<dbReference type="PANTHER" id="PTHR11439">
    <property type="entry name" value="GAG-POL-RELATED RETROTRANSPOSON"/>
    <property type="match status" value="1"/>
</dbReference>
<dbReference type="Proteomes" id="UP001408789">
    <property type="component" value="Unassembled WGS sequence"/>
</dbReference>
<proteinExistence type="predicted"/>
<dbReference type="AlphaFoldDB" id="A0AAP0DQV3"/>
<reference evidence="1 2" key="1">
    <citation type="submission" date="2024-04" db="EMBL/GenBank/DDBJ databases">
        <title>The reference genome of an endangered Asteraceae, Deinandra increscens subsp. villosa, native to the Central Coast of California.</title>
        <authorList>
            <person name="Guilliams M."/>
            <person name="Hasenstab-Lehman K."/>
            <person name="Meyer R."/>
            <person name="Mcevoy S."/>
        </authorList>
    </citation>
    <scope>NUCLEOTIDE SEQUENCE [LARGE SCALE GENOMIC DNA]</scope>
    <source>
        <tissue evidence="1">Leaf</tissue>
    </source>
</reference>
<protein>
    <submittedName>
        <fullName evidence="1">Uncharacterized protein</fullName>
    </submittedName>
</protein>
<evidence type="ECO:0000313" key="2">
    <source>
        <dbReference type="Proteomes" id="UP001408789"/>
    </source>
</evidence>
<sequence>MEKSHPLSTPMVVRSLDIEKDPFRPPNNEEEILGPEVPYLSAIGALMFLASHTRPDISFSLNLLARYSSCPTRRHWNGLKQIFRYLQGTKDMGLYFTKQPKTSLVGFADAGYMSDPHTGRSQTGYLFTNGGTAISWRSVKQTITATSSNHAEILAIHEASRECVWLRTVIQHIQGSCGISSRDNEPTTLYEDNAACIAQLKEGYIKGDRTKHILPKFFFTHDLQKNGDIIVQQIRSSKNLADLFTKSLPTSTFKKLVHGIGMRRLKDLN</sequence>
<name>A0AAP0DQV3_9ASTR</name>
<accession>A0AAP0DQV3</accession>
<evidence type="ECO:0000313" key="1">
    <source>
        <dbReference type="EMBL" id="KAK9079311.1"/>
    </source>
</evidence>
<gene>
    <name evidence="1" type="ORF">SSX86_000982</name>
</gene>
<organism evidence="1 2">
    <name type="scientific">Deinandra increscens subsp. villosa</name>
    <dbReference type="NCBI Taxonomy" id="3103831"/>
    <lineage>
        <taxon>Eukaryota</taxon>
        <taxon>Viridiplantae</taxon>
        <taxon>Streptophyta</taxon>
        <taxon>Embryophyta</taxon>
        <taxon>Tracheophyta</taxon>
        <taxon>Spermatophyta</taxon>
        <taxon>Magnoliopsida</taxon>
        <taxon>eudicotyledons</taxon>
        <taxon>Gunneridae</taxon>
        <taxon>Pentapetalae</taxon>
        <taxon>asterids</taxon>
        <taxon>campanulids</taxon>
        <taxon>Asterales</taxon>
        <taxon>Asteraceae</taxon>
        <taxon>Asteroideae</taxon>
        <taxon>Heliantheae alliance</taxon>
        <taxon>Madieae</taxon>
        <taxon>Madiinae</taxon>
        <taxon>Deinandra</taxon>
    </lineage>
</organism>
<dbReference type="CDD" id="cd09272">
    <property type="entry name" value="RNase_HI_RT_Ty1"/>
    <property type="match status" value="1"/>
</dbReference>
<comment type="caution">
    <text evidence="1">The sequence shown here is derived from an EMBL/GenBank/DDBJ whole genome shotgun (WGS) entry which is preliminary data.</text>
</comment>
<dbReference type="EMBL" id="JBCNJP010000003">
    <property type="protein sequence ID" value="KAK9079311.1"/>
    <property type="molecule type" value="Genomic_DNA"/>
</dbReference>
<dbReference type="PANTHER" id="PTHR11439:SF486">
    <property type="entry name" value="RLK (RECEPTOR-LIKE KINASE) PROTEIN, PUTATIVE-RELATED"/>
    <property type="match status" value="1"/>
</dbReference>
<keyword evidence="2" id="KW-1185">Reference proteome</keyword>